<evidence type="ECO:0000313" key="2">
    <source>
        <dbReference type="EMBL" id="KKE80974.1"/>
    </source>
</evidence>
<evidence type="ECO:0000256" key="1">
    <source>
        <dbReference type="SAM" id="Coils"/>
    </source>
</evidence>
<evidence type="ECO:0000313" key="3">
    <source>
        <dbReference type="Proteomes" id="UP000033434"/>
    </source>
</evidence>
<comment type="caution">
    <text evidence="2">The sequence shown here is derived from an EMBL/GenBank/DDBJ whole genome shotgun (WGS) entry which is preliminary data.</text>
</comment>
<dbReference type="RefSeq" id="WP_046358484.1">
    <property type="nucleotide sequence ID" value="NZ_AUXW01000203.1"/>
</dbReference>
<feature type="coiled-coil region" evidence="1">
    <location>
        <begin position="99"/>
        <end position="134"/>
    </location>
</feature>
<dbReference type="EMBL" id="AUXW01000203">
    <property type="protein sequence ID" value="KKE80974.1"/>
    <property type="molecule type" value="Genomic_DNA"/>
</dbReference>
<dbReference type="PATRIC" id="fig|1129367.4.peg.5220"/>
<accession>A0A0F6A6B6</accession>
<reference evidence="2 3" key="1">
    <citation type="journal article" date="2015" name="BMC Genomics">
        <title>Genome mining reveals unlocked bioactive potential of marine Gram-negative bacteria.</title>
        <authorList>
            <person name="Machado H."/>
            <person name="Sonnenschein E.C."/>
            <person name="Melchiorsen J."/>
            <person name="Gram L."/>
        </authorList>
    </citation>
    <scope>NUCLEOTIDE SEQUENCE [LARGE SCALE GENOMIC DNA]</scope>
    <source>
        <strain evidence="2 3">S4054</strain>
    </source>
</reference>
<proteinExistence type="predicted"/>
<gene>
    <name evidence="2" type="ORF">N479_24000</name>
</gene>
<dbReference type="Proteomes" id="UP000033434">
    <property type="component" value="Unassembled WGS sequence"/>
</dbReference>
<protein>
    <submittedName>
        <fullName evidence="2">Uncharacterized protein</fullName>
    </submittedName>
</protein>
<keyword evidence="1" id="KW-0175">Coiled coil</keyword>
<dbReference type="AlphaFoldDB" id="A0A0F6A6B6"/>
<organism evidence="2 3">
    <name type="scientific">Pseudoalteromonas luteoviolacea S4054</name>
    <dbReference type="NCBI Taxonomy" id="1129367"/>
    <lineage>
        <taxon>Bacteria</taxon>
        <taxon>Pseudomonadati</taxon>
        <taxon>Pseudomonadota</taxon>
        <taxon>Gammaproteobacteria</taxon>
        <taxon>Alteromonadales</taxon>
        <taxon>Pseudoalteromonadaceae</taxon>
        <taxon>Pseudoalteromonas</taxon>
    </lineage>
</organism>
<sequence>MVNNQNRLVELMDAMYLTVSNMREAQWLGDPQCGSEGTLAQEQALYERYQGLLKEMVSLKPDYLNTSAYITNRFGEQLSFAQAQKLMDVKIKAYESGNKKRAEENAKEAELMRRQQMAEQVKRQQEEVVQNQAQALIKLKQSLAPWRSTEKKPQPMESELQKHIRLHALAEQFQFVSYIDSFQEVYQALRSGVEVSELAQYLITPEQDEGLYTLLCIVDDLALYQGKERNLAPGSNFTRLLAVQCQPTRFYERYTPLPSGAFALVEKRRIEVKMATDLAFQPVNALQEVLVFRLIDNKENV</sequence>
<name>A0A0F6A6B6_9GAMM</name>